<dbReference type="InterPro" id="IPR051291">
    <property type="entry name" value="CIMAP"/>
</dbReference>
<evidence type="ECO:0008006" key="4">
    <source>
        <dbReference type="Google" id="ProtNLM"/>
    </source>
</evidence>
<feature type="compositionally biased region" description="Basic and acidic residues" evidence="1">
    <location>
        <begin position="1"/>
        <end position="16"/>
    </location>
</feature>
<protein>
    <recommendedName>
        <fullName evidence="4">Sperm-tail PG-rich repeat-containing protein 2</fullName>
    </recommendedName>
</protein>
<keyword evidence="3" id="KW-1185">Reference proteome</keyword>
<gene>
    <name evidence="2" type="ORF">PhCBS80983_g05097</name>
</gene>
<name>A0A507DX11_9FUNG</name>
<evidence type="ECO:0000313" key="2">
    <source>
        <dbReference type="EMBL" id="TPX55715.1"/>
    </source>
</evidence>
<dbReference type="PANTHER" id="PTHR21580">
    <property type="entry name" value="SHIPPO-1-RELATED"/>
    <property type="match status" value="1"/>
</dbReference>
<dbReference type="InterPro" id="IPR010736">
    <property type="entry name" value="SHIPPO-rpt"/>
</dbReference>
<feature type="compositionally biased region" description="Gly residues" evidence="1">
    <location>
        <begin position="107"/>
        <end position="120"/>
    </location>
</feature>
<dbReference type="Pfam" id="PF07004">
    <property type="entry name" value="SHIPPO-rpt"/>
    <property type="match status" value="4"/>
</dbReference>
<evidence type="ECO:0000256" key="1">
    <source>
        <dbReference type="SAM" id="MobiDB-lite"/>
    </source>
</evidence>
<organism evidence="2 3">
    <name type="scientific">Powellomyces hirtus</name>
    <dbReference type="NCBI Taxonomy" id="109895"/>
    <lineage>
        <taxon>Eukaryota</taxon>
        <taxon>Fungi</taxon>
        <taxon>Fungi incertae sedis</taxon>
        <taxon>Chytridiomycota</taxon>
        <taxon>Chytridiomycota incertae sedis</taxon>
        <taxon>Chytridiomycetes</taxon>
        <taxon>Spizellomycetales</taxon>
        <taxon>Powellomycetaceae</taxon>
        <taxon>Powellomyces</taxon>
    </lineage>
</organism>
<feature type="region of interest" description="Disordered" evidence="1">
    <location>
        <begin position="142"/>
        <end position="164"/>
    </location>
</feature>
<comment type="caution">
    <text evidence="2">The sequence shown here is derived from an EMBL/GenBank/DDBJ whole genome shotgun (WGS) entry which is preliminary data.</text>
</comment>
<dbReference type="EMBL" id="QEAQ01000098">
    <property type="protein sequence ID" value="TPX55715.1"/>
    <property type="molecule type" value="Genomic_DNA"/>
</dbReference>
<reference evidence="2 3" key="1">
    <citation type="journal article" date="2019" name="Sci. Rep.">
        <title>Comparative genomics of chytrid fungi reveal insights into the obligate biotrophic and pathogenic lifestyle of Synchytrium endobioticum.</title>
        <authorList>
            <person name="van de Vossenberg B.T.L.H."/>
            <person name="Warris S."/>
            <person name="Nguyen H.D.T."/>
            <person name="van Gent-Pelzer M.P.E."/>
            <person name="Joly D.L."/>
            <person name="van de Geest H.C."/>
            <person name="Bonants P.J.M."/>
            <person name="Smith D.S."/>
            <person name="Levesque C.A."/>
            <person name="van der Lee T.A.J."/>
        </authorList>
    </citation>
    <scope>NUCLEOTIDE SEQUENCE [LARGE SCALE GENOMIC DNA]</scope>
    <source>
        <strain evidence="2 3">CBS 809.83</strain>
    </source>
</reference>
<feature type="region of interest" description="Disordered" evidence="1">
    <location>
        <begin position="95"/>
        <end position="128"/>
    </location>
</feature>
<proteinExistence type="predicted"/>
<sequence>MADNDKGNPKLPKVNDGRNVVSPQPGEVKEIAIAARLKGPGPAAYTLPSTLGMNAKTLKRAPAYSFGVKIQYERPNPRETPGPNVFFPQTTRVGRSQGPAFSLQGGYKKGTPGGGTGEGPGEMDTPGPGKYNPAYVASREAKAPAYSMGGRRSSEKKNDNPGPAQYNVAATLGLHPAITMSAAAAFTIKPPRPFKLESNSPGPAAYSSLDPAKIKKASPAYSLGARWNSAADSPFGEPNEAFEVQTASGKTLRTVTPGPGQYTPQVKYSKSAMPQFSFRCKHSEYELFVPDAAQGEFIF</sequence>
<dbReference type="AlphaFoldDB" id="A0A507DX11"/>
<accession>A0A507DX11</accession>
<dbReference type="PANTHER" id="PTHR21580:SF28">
    <property type="entry name" value="BOREALIN N-TERMINAL DOMAIN-CONTAINING PROTEIN-RELATED"/>
    <property type="match status" value="1"/>
</dbReference>
<feature type="region of interest" description="Disordered" evidence="1">
    <location>
        <begin position="1"/>
        <end position="25"/>
    </location>
</feature>
<dbReference type="Proteomes" id="UP000318582">
    <property type="component" value="Unassembled WGS sequence"/>
</dbReference>
<evidence type="ECO:0000313" key="3">
    <source>
        <dbReference type="Proteomes" id="UP000318582"/>
    </source>
</evidence>